<organism evidence="2 3">
    <name type="scientific">Paramuricea clavata</name>
    <name type="common">Red gorgonian</name>
    <name type="synonym">Violescent sea-whip</name>
    <dbReference type="NCBI Taxonomy" id="317549"/>
    <lineage>
        <taxon>Eukaryota</taxon>
        <taxon>Metazoa</taxon>
        <taxon>Cnidaria</taxon>
        <taxon>Anthozoa</taxon>
        <taxon>Octocorallia</taxon>
        <taxon>Malacalcyonacea</taxon>
        <taxon>Plexauridae</taxon>
        <taxon>Paramuricea</taxon>
    </lineage>
</organism>
<sequence length="490" mass="56235">MCRCSFDSKEYICKTCHAKLLKDQQLCQAVENNLFVDETPTELAALEKLEQILAAQRIVFEKIVIMPRGQQRKIKGAICNVPVECSQTCNVLPRPPDRSGIILLKLKRKLQFRGHVYFQAVRPQFVISALNWLIANNPLYTNIEIRCDNISPDLINLNCPVTNQENIDNPLHSELLDEDAGEQDDPLNEHRSAASETCLQSIFQIILLPKTIQTVVIQLVEKFSTLHQVKFFTDRTIVAEPLAEDIDDEIKSNILTRRKEILSKVKQKIDDVLNPSKPTYDPHATPTYILIDIDITEQDYQWAMSISPDSGYELHLKRPIDSCFINNYFIAGLKGFAANVDLQPVFNHYKCITYVCSYFTKDETECSQAIINAAKEAKEANLNVRDGLRKIGAAFLSTREVSAQDCVYRCMPELWLRKIFPKTLFVNTDFAENRVRFAKKQQELDELDDSTDIFKSNIVVRYIDRPKKIRIVNDMCLAFICCALFQRLQK</sequence>
<dbReference type="OrthoDB" id="10063152at2759"/>
<dbReference type="EMBL" id="CACRXK020002916">
    <property type="protein sequence ID" value="CAB3996649.1"/>
    <property type="molecule type" value="Genomic_DNA"/>
</dbReference>
<evidence type="ECO:0000259" key="1">
    <source>
        <dbReference type="Pfam" id="PF20209"/>
    </source>
</evidence>
<reference evidence="2" key="1">
    <citation type="submission" date="2020-04" db="EMBL/GenBank/DDBJ databases">
        <authorList>
            <person name="Alioto T."/>
            <person name="Alioto T."/>
            <person name="Gomez Garrido J."/>
        </authorList>
    </citation>
    <scope>NUCLEOTIDE SEQUENCE</scope>
    <source>
        <strain evidence="2">A484AB</strain>
    </source>
</reference>
<evidence type="ECO:0000313" key="2">
    <source>
        <dbReference type="EMBL" id="CAB3996649.1"/>
    </source>
</evidence>
<evidence type="ECO:0000313" key="3">
    <source>
        <dbReference type="Proteomes" id="UP001152795"/>
    </source>
</evidence>
<accession>A0A7D9I293</accession>
<dbReference type="AlphaFoldDB" id="A0A7D9I293"/>
<name>A0A7D9I293_PARCT</name>
<feature type="domain" description="DUF6570" evidence="1">
    <location>
        <begin position="27"/>
        <end position="150"/>
    </location>
</feature>
<comment type="caution">
    <text evidence="2">The sequence shown here is derived from an EMBL/GenBank/DDBJ whole genome shotgun (WGS) entry which is preliminary data.</text>
</comment>
<dbReference type="PANTHER" id="PTHR47642">
    <property type="entry name" value="ATP-DEPENDENT DNA HELICASE"/>
    <property type="match status" value="1"/>
</dbReference>
<protein>
    <recommendedName>
        <fullName evidence="1">DUF6570 domain-containing protein</fullName>
    </recommendedName>
</protein>
<proteinExistence type="predicted"/>
<dbReference type="Proteomes" id="UP001152795">
    <property type="component" value="Unassembled WGS sequence"/>
</dbReference>
<dbReference type="PANTHER" id="PTHR47642:SF5">
    <property type="entry name" value="ATP-DEPENDENT DNA HELICASE"/>
    <property type="match status" value="1"/>
</dbReference>
<dbReference type="InterPro" id="IPR046700">
    <property type="entry name" value="DUF6570"/>
</dbReference>
<dbReference type="Pfam" id="PF20209">
    <property type="entry name" value="DUF6570"/>
    <property type="match status" value="1"/>
</dbReference>
<dbReference type="InterPro" id="IPR051055">
    <property type="entry name" value="PIF1_helicase"/>
</dbReference>
<gene>
    <name evidence="2" type="ORF">PACLA_8A014851</name>
</gene>
<keyword evidence="3" id="KW-1185">Reference proteome</keyword>